<dbReference type="KEGG" id="byl:A4V09_17090"/>
<dbReference type="InterPro" id="IPR001460">
    <property type="entry name" value="PCN-bd_Tpept"/>
</dbReference>
<dbReference type="Gene3D" id="3.40.710.10">
    <property type="entry name" value="DD-peptidase/beta-lactamase superfamily"/>
    <property type="match status" value="1"/>
</dbReference>
<keyword evidence="3" id="KW-0472">Membrane</keyword>
<accession>A0A1C7IFT2</accession>
<gene>
    <name evidence="7" type="ORF">A4V09_17090</name>
</gene>
<dbReference type="InterPro" id="IPR007887">
    <property type="entry name" value="MecA_N"/>
</dbReference>
<dbReference type="GO" id="GO:0071555">
    <property type="term" value="P:cell wall organization"/>
    <property type="evidence" value="ECO:0007669"/>
    <property type="project" value="TreeGrafter"/>
</dbReference>
<evidence type="ECO:0000256" key="2">
    <source>
        <dbReference type="ARBA" id="ARBA00007171"/>
    </source>
</evidence>
<feature type="domain" description="Penicillin-binding protein transpeptidase" evidence="4">
    <location>
        <begin position="365"/>
        <end position="666"/>
    </location>
</feature>
<dbReference type="GO" id="GO:0005886">
    <property type="term" value="C:plasma membrane"/>
    <property type="evidence" value="ECO:0007669"/>
    <property type="project" value="TreeGrafter"/>
</dbReference>
<dbReference type="Gene3D" id="3.90.1310.10">
    <property type="entry name" value="Penicillin-binding protein 2a (Domain 2)"/>
    <property type="match status" value="1"/>
</dbReference>
<comment type="similarity">
    <text evidence="2">Belongs to the transpeptidase family.</text>
</comment>
<evidence type="ECO:0000256" key="3">
    <source>
        <dbReference type="ARBA" id="ARBA00023136"/>
    </source>
</evidence>
<name>A0A1C7IFT2_9FIRM</name>
<evidence type="ECO:0000259" key="5">
    <source>
        <dbReference type="Pfam" id="PF03717"/>
    </source>
</evidence>
<evidence type="ECO:0000256" key="1">
    <source>
        <dbReference type="ARBA" id="ARBA00004370"/>
    </source>
</evidence>
<dbReference type="EMBL" id="CP015405">
    <property type="protein sequence ID" value="ANU77309.1"/>
    <property type="molecule type" value="Genomic_DNA"/>
</dbReference>
<dbReference type="Pfam" id="PF03717">
    <property type="entry name" value="PBP_dimer"/>
    <property type="match status" value="1"/>
</dbReference>
<reference evidence="7" key="1">
    <citation type="submission" date="2017-04" db="EMBL/GenBank/DDBJ databases">
        <title>Complete Genome Sequences of Twelve Strains of a Stable Defined Moderately Diverse Mouse Microbiota 2 (sDMDMm2).</title>
        <authorList>
            <person name="Uchimura Y."/>
            <person name="Wyss M."/>
            <person name="Brugiroux S."/>
            <person name="Limenitakis J.P."/>
            <person name="Stecher B."/>
            <person name="McCoy K.D."/>
            <person name="Macpherson A.J."/>
        </authorList>
    </citation>
    <scope>NUCLEOTIDE SEQUENCE</scope>
    <source>
        <strain evidence="7">YL58</strain>
    </source>
</reference>
<proteinExistence type="inferred from homology"/>
<dbReference type="GO" id="GO:0008658">
    <property type="term" value="F:penicillin binding"/>
    <property type="evidence" value="ECO:0007669"/>
    <property type="project" value="InterPro"/>
</dbReference>
<feature type="domain" description="NTF2-like N-terminal transpeptidase" evidence="6">
    <location>
        <begin position="36"/>
        <end position="143"/>
    </location>
</feature>
<dbReference type="Gene3D" id="3.30.1390.30">
    <property type="entry name" value="Penicillin-binding protein 2a, domain 3"/>
    <property type="match status" value="1"/>
</dbReference>
<dbReference type="STRING" id="1796616.A4V09_17090"/>
<dbReference type="PANTHER" id="PTHR30627">
    <property type="entry name" value="PEPTIDOGLYCAN D,D-TRANSPEPTIDASE"/>
    <property type="match status" value="1"/>
</dbReference>
<dbReference type="AlphaFoldDB" id="A0A1C7IFT2"/>
<dbReference type="InterPro" id="IPR005311">
    <property type="entry name" value="PBP_dimer"/>
</dbReference>
<dbReference type="Pfam" id="PF00905">
    <property type="entry name" value="Transpeptidase"/>
    <property type="match status" value="1"/>
</dbReference>
<dbReference type="InterPro" id="IPR036138">
    <property type="entry name" value="PBP_dimer_sf"/>
</dbReference>
<dbReference type="InterPro" id="IPR050515">
    <property type="entry name" value="Beta-lactam/transpept"/>
</dbReference>
<dbReference type="SUPFAM" id="SSF56519">
    <property type="entry name" value="Penicillin binding protein dimerisation domain"/>
    <property type="match status" value="1"/>
</dbReference>
<dbReference type="Gene3D" id="3.10.450.100">
    <property type="entry name" value="NTF2-like, domain 1"/>
    <property type="match status" value="1"/>
</dbReference>
<dbReference type="SUPFAM" id="SSF54427">
    <property type="entry name" value="NTF2-like"/>
    <property type="match status" value="1"/>
</dbReference>
<dbReference type="OrthoDB" id="9766847at2"/>
<dbReference type="PROSITE" id="PS51257">
    <property type="entry name" value="PROKAR_LIPOPROTEIN"/>
    <property type="match status" value="1"/>
</dbReference>
<keyword evidence="8" id="KW-1185">Reference proteome</keyword>
<dbReference type="GO" id="GO:0046677">
    <property type="term" value="P:response to antibiotic"/>
    <property type="evidence" value="ECO:0007669"/>
    <property type="project" value="InterPro"/>
</dbReference>
<protein>
    <recommendedName>
        <fullName evidence="9">Penicillin-binding protein</fullName>
    </recommendedName>
</protein>
<dbReference type="SUPFAM" id="SSF56601">
    <property type="entry name" value="beta-lactamase/transpeptidase-like"/>
    <property type="match status" value="1"/>
</dbReference>
<evidence type="ECO:0008006" key="9">
    <source>
        <dbReference type="Google" id="ProtNLM"/>
    </source>
</evidence>
<comment type="subcellular location">
    <subcellularLocation>
        <location evidence="1">Membrane</location>
    </subcellularLocation>
</comment>
<evidence type="ECO:0000259" key="4">
    <source>
        <dbReference type="Pfam" id="PF00905"/>
    </source>
</evidence>
<dbReference type="InterPro" id="IPR032710">
    <property type="entry name" value="NTF2-like_dom_sf"/>
</dbReference>
<dbReference type="GO" id="GO:0071972">
    <property type="term" value="F:peptidoglycan L,D-transpeptidase activity"/>
    <property type="evidence" value="ECO:0007669"/>
    <property type="project" value="TreeGrafter"/>
</dbReference>
<dbReference type="PANTHER" id="PTHR30627:SF25">
    <property type="entry name" value="PENICILLIN-BINDING PROTEIN 3"/>
    <property type="match status" value="1"/>
</dbReference>
<dbReference type="Proteomes" id="UP000092574">
    <property type="component" value="Chromosome"/>
</dbReference>
<dbReference type="InterPro" id="IPR012338">
    <property type="entry name" value="Beta-lactam/transpept-like"/>
</dbReference>
<evidence type="ECO:0000313" key="7">
    <source>
        <dbReference type="EMBL" id="ANU77309.1"/>
    </source>
</evidence>
<sequence>MKRKKVAAVIGTVAAIAACAAGIFLYKVKFEKKRQDVLEEYMGYIEKGRYDKMYALLDEASRNTVSAEDFVVRNKKIYEGIEADNIRLDVSEKQEKSQPISYKVTMDTVAGEISYDNDALFEKESGKWRIKWNDSMIFPNLKAADKVSVVSIEAKRGEIYDRNGALLAGQGTVANVGLVPGKMAVQPQEELEAMAALLGTTASSISDKLDASWVKDDSFVPVKKMTNSALETPAGEEEASLKDKLLELPGVMISDAESRVYPYGDCTSHLLGYVQEINAEELEELKGKGYDEQSILGKSGLEKLYEDRLKAQKGYKISIVDAEGNEKEALASVSAKDGENITLTIDGHLQQSVYEQYKNDKSSSIVMNPKTGEVLAMVSTPTFNSMDFVLGMSQEKWDSLNNDEDKPLFNRTRESWVPGSSFKPVIGAVGLTTGTLSADENLGASGLSWQKDESWGDYQITTLHEYGEEAVLRNALIYSDNIYFAKAALKIGADTLTEQLKKLGFGEDIPFEIGMSKSQYTNEDHISSEIQLADSGYGQGQILVNPLHLACIYSAFVNEGNMIKPYLEIKDARGPEYWKAGVFSKEAAAVIQEDLTEVIADENGTGRGAYTEGADLAGKTGTAEIKASQDDENGTELGWFAVFNTDGDKKSSFLMLNMVEDVKDRGGSGYVVDLDKGLLDEMLTKE</sequence>
<evidence type="ECO:0000313" key="8">
    <source>
        <dbReference type="Proteomes" id="UP000092574"/>
    </source>
</evidence>
<feature type="domain" description="Penicillin-binding protein dimerisation" evidence="5">
    <location>
        <begin position="152"/>
        <end position="328"/>
    </location>
</feature>
<dbReference type="RefSeq" id="WP_065543438.1">
    <property type="nucleotide sequence ID" value="NZ_CP015405.2"/>
</dbReference>
<dbReference type="Pfam" id="PF05223">
    <property type="entry name" value="MecA_N"/>
    <property type="match status" value="1"/>
</dbReference>
<evidence type="ECO:0000259" key="6">
    <source>
        <dbReference type="Pfam" id="PF05223"/>
    </source>
</evidence>
<organism evidence="7 8">
    <name type="scientific">Blautia pseudococcoides</name>
    <dbReference type="NCBI Taxonomy" id="1796616"/>
    <lineage>
        <taxon>Bacteria</taxon>
        <taxon>Bacillati</taxon>
        <taxon>Bacillota</taxon>
        <taxon>Clostridia</taxon>
        <taxon>Lachnospirales</taxon>
        <taxon>Lachnospiraceae</taxon>
        <taxon>Blautia</taxon>
    </lineage>
</organism>